<sequence>MIRGLSIIAPNLSVTAYVLSQAFAASVAPAPLQLDTLAGPPSALVATATAIATTSSAPSSPAPSSSSLPPLPSLNVTVTSISTWGRTLSHMAGVPPQLLGLEANAAPPSGFDAFLVDPISLVDMYDANLTLDLSQMVVDAPYKEQIEWVGIHKLFRGSVVVAQGAVSSLPFGGLVYQMYYRHDVLKALNLEVPATWEEFMMVAKAANGTDMNGDGVHDYGVCLQRPRYCFNGFNLAAIWSSFIQTQGTRQGAFFDPVTMRPLVNNSAMRQAMELYAQLKAYGPADETTAPCLPFNMAFVRGRCALTLSWGYQLKANTFLPFSAVKDKVSVALLPGSTKVLNRTTGELEECASRAVCPYADELPGPDGRPRLVNRAPYLALATVSAAVSSRAGVWQQTNLMSVFALLSSSNVSWDIVTSPVTELGPYRYEHFDPANLWRWERRGYPRKVISEFLQVMKAQVDSENVMLEVRTLQAYAYRRALDKYATAISEGTDVSEALANMTQALAAVYNRKNARFDCIKRYYLYSIGYLDGVGPSAGDQSVAGTRAPGLGRAAGIGAAVVLVVMVIAASVVVGSISHRVAQQRKLRYRSEWRPKGHPGLGDDTTLVVSDVEGSTALWEAVEPAVMDLVFNLHHNCMRRTAVRYNGYESQTEGDSFIIAFHYADDAAHFALAVQAALLEEPWPPELLEQEKCRPVWLARTAVEVPLDLPLESAAAHHHFHYHHRAPVTGVGSGGEHTGSRQGTSQLATTPGSPGDGAGSASVGAATPSPAAHAPAGGSYGLGLRRLLARRRHRRGIQHNSGSVAGGEPGRSESAHGGCGAVSGRPEGASQHGNANGGAGGVHSGPTMAPQTPRVHPGIDTVAEALRAMWREMPAPGTGLEPWGPGGGGPGLGGLARWQELKAAFKTTLSSRIAPSLAAAAVASASEWAMAEDGDEPTAALPLVGDAAPAPAITRSRSLPSDRSGGSRRKGHVPVSASRHAASGSHALQVRSAHGGSQHSVHASGDGDDSGIRIGGDGSSSSSDSAVGADGDEPDGKEDHALDGEITARTLSGTVPARGNVPLSPPPAISAGAVAEAKARTLPGATQDGGASGSLGAAPDVQVRSRSVHVNFGGGGAAAARAAFAAGAGSKSLGRRIVSAVVPGGLMRSVSIGLGRRHADDLQLTPPAQSARWDVGLWALRAAAAAAPQPTSTTTSRRARHSICANLGPLSPLAAVDERVATDHGGHSAALHGHGHGHGAPEHCTLVRRGLLVRIGMHTGVRHATDLQYSEVAARWKYSGEVLAAAKAVSDAANGGDVLISASTLGRISTELLTKRTLNLLFVGRHVLRGGDTDAAAAAATASTASAAAPPPPPAPGGVADLYALYSPRLLPRLGLYRAPRTAQPLGLSALEAPLGCLSYGMLVCHGLAAMAQQSHHSSAASSLISEAQAALGSIATDQLHACHGVAAAAPPSAGAVGTVVGAFQNPYHAILWALQAQEDLLRHPWSAELLAHEHFEEILAPAAADALTGPDPQRRHGHGGPPQATPPPPPTALGLHPDAVALPPQPPSLTRHLSTHVQAMGWEAERLEEADVPTHLITCGTRGSGGGGSRGSGGGARGSSGGGGSGAHAESSPAVTATSPVAAPSASQEVQATGGLVWAFSSSTRATKSNRSVLSCDGAAAAGAVSLTGPASGGNLPFDTAAPPTTAGATLAADTAPPAAGLPISSSSLRFVRISAPCDSGPQPPLSPRGGGGGTTAAAVVGSTRNATGAPVPLFPDLAPYDISTYDISSVDPDRDSNNAMTGQSLAMSGGFDLGPPAQLATPLLLPTPASAAADPAAATLVDVLPPAPESPLLRTFPALPSLAPSAAPSLPGTASGMAPGPVPGPAAVAGGLGEREVLLFRGPRIKAAISYGPLKASLDPLTGRIRYEGKPVGQAVKMVSYAAIGMVVASVEAVEAGHAEDGLASTDGLATGTGYGFVGTPRAGILGGGGGGGGPASDCGDGGGRSVSLRGHVPPPISRADSFRNDPDGPSAAMAAAAAAAAAALLNLAPYGGGVMHIAGSVSQDMVIGVTREDSLAQLAATLSASGAATQRAARRGGGGNSGGNHAHLPAPGATAARAGRRQARTSDAEGRSSDARSSNSGPLGVGGVGNQSVSPAGESRFPSGYSTPYSGQSYTYAQNPLFGYSVGTPSGGAGGGAGGGGSALKPDSRAPSRTARTMSNLNPDSRQASRTLMPRQSGVSITGGNGSGGILAASPPSQGSLPPPGAPAWAAPALRRSPSPDSLRRLAGLRGSMRPLHPPSLSRGASSSRAEAADAAAGPGLPPHGGLGAAAAGLAHVAGPAAAAGERLVGLAQRGGSGGGEEPPYGPQLHPAVSATAAAGTAVVGWRSGSLQRASRDPLVAPAAHAYGLGHPPSPPRQWASQHQMLQQRDSQRVFPGTGGGASRAAAVLPPSVQVLSHGHGPGLYAHLHQQQPQVHGGGDTLSGSPPTADVSFLSLNEREPGIGGVGGGSSGAAAAFWPVGAGRPPSGAQAPHFPYPHGPVPPGHSVHNNPLSLSQLQPAASWRSTASGAPGLRGPMGAPAMLSSPALHSGSLFATGSRKTGSQWNGRGAGPGSGTLPARGGQVSTSGGSAIGAAPGGAAGAWQPDSNGTDGLPKMLESVGLDEVAMLPVVLKKATRGSSQPLVVYLCRFASSAKTFEMQQRLVSLGRGEASTAAAAAAAVAAAAEQQPQQGDTSGHAATTLSGAAPPAPGMDFCPDAGLAVKTMSVKRVQRGVGLSGPLNPIPASGLTAAMSATLPHVRAPHGSANGGPGPGFMSIPGLGLQPPPSHYASLPLGPPVHLGAQPQHVQWPPCGNVPHAGSGMTISGSGSGANSSSPWQAVASSASVLVAQRALFRSHAGGGGSGGLGGGSQGSSAEEITAAGAPTYPSVPVPTLSLASAADWGPGAGASAYSQLMYVGGPAVSESGAAVSSVGLGVGLSGVGGGGMGAGGPGAGSWEFPNPQGGGRVVGSGRGLPPMMSPTEEGHETEAEAE</sequence>
<feature type="region of interest" description="Disordered" evidence="1">
    <location>
        <begin position="725"/>
        <end position="778"/>
    </location>
</feature>
<comment type="caution">
    <text evidence="3">The sequence shown here is derived from an EMBL/GenBank/DDBJ whole genome shotgun (WGS) entry which is preliminary data.</text>
</comment>
<feature type="compositionally biased region" description="Basic and acidic residues" evidence="1">
    <location>
        <begin position="2106"/>
        <end position="2116"/>
    </location>
</feature>
<feature type="region of interest" description="Disordered" evidence="1">
    <location>
        <begin position="793"/>
        <end position="855"/>
    </location>
</feature>
<feature type="compositionally biased region" description="Polar residues" evidence="1">
    <location>
        <begin position="2575"/>
        <end position="2588"/>
    </location>
</feature>
<feature type="region of interest" description="Disordered" evidence="1">
    <location>
        <begin position="2575"/>
        <end position="2635"/>
    </location>
</feature>
<feature type="compositionally biased region" description="Low complexity" evidence="1">
    <location>
        <begin position="1611"/>
        <end position="1626"/>
    </location>
</feature>
<protein>
    <recommendedName>
        <fullName evidence="2">Guanylate cyclase domain-containing protein</fullName>
    </recommendedName>
</protein>
<gene>
    <name evidence="3" type="ORF">GPECTOR_13g798</name>
</gene>
<dbReference type="Gene3D" id="3.40.190.10">
    <property type="entry name" value="Periplasmic binding protein-like II"/>
    <property type="match status" value="1"/>
</dbReference>
<feature type="compositionally biased region" description="Low complexity" evidence="1">
    <location>
        <begin position="2281"/>
        <end position="2301"/>
    </location>
</feature>
<dbReference type="GO" id="GO:0009190">
    <property type="term" value="P:cyclic nucleotide biosynthetic process"/>
    <property type="evidence" value="ECO:0007669"/>
    <property type="project" value="InterPro"/>
</dbReference>
<feature type="compositionally biased region" description="Low complexity" evidence="1">
    <location>
        <begin position="747"/>
        <end position="778"/>
    </location>
</feature>
<evidence type="ECO:0000256" key="1">
    <source>
        <dbReference type="SAM" id="MobiDB-lite"/>
    </source>
</evidence>
<feature type="compositionally biased region" description="Gly residues" evidence="1">
    <location>
        <begin position="1582"/>
        <end position="1606"/>
    </location>
</feature>
<keyword evidence="4" id="KW-1185">Reference proteome</keyword>
<dbReference type="InterPro" id="IPR050697">
    <property type="entry name" value="Adenylyl/Guanylyl_Cyclase_3/4"/>
</dbReference>
<feature type="region of interest" description="Disordered" evidence="1">
    <location>
        <begin position="1715"/>
        <end position="1739"/>
    </location>
</feature>
<feature type="compositionally biased region" description="Low complexity" evidence="1">
    <location>
        <begin position="1018"/>
        <end position="1028"/>
    </location>
</feature>
<reference evidence="4" key="1">
    <citation type="journal article" date="2016" name="Nat. Commun.">
        <title>The Gonium pectorale genome demonstrates co-option of cell cycle regulation during the evolution of multicellularity.</title>
        <authorList>
            <person name="Hanschen E.R."/>
            <person name="Marriage T.N."/>
            <person name="Ferris P.J."/>
            <person name="Hamaji T."/>
            <person name="Toyoda A."/>
            <person name="Fujiyama A."/>
            <person name="Neme R."/>
            <person name="Noguchi H."/>
            <person name="Minakuchi Y."/>
            <person name="Suzuki M."/>
            <person name="Kawai-Toyooka H."/>
            <person name="Smith D.R."/>
            <person name="Sparks H."/>
            <person name="Anderson J."/>
            <person name="Bakaric R."/>
            <person name="Luria V."/>
            <person name="Karger A."/>
            <person name="Kirschner M.W."/>
            <person name="Durand P.M."/>
            <person name="Michod R.E."/>
            <person name="Nozaki H."/>
            <person name="Olson B.J."/>
        </authorList>
    </citation>
    <scope>NUCLEOTIDE SEQUENCE [LARGE SCALE GENOMIC DNA]</scope>
    <source>
        <strain evidence="4">NIES-2863</strain>
    </source>
</reference>
<dbReference type="GO" id="GO:0035556">
    <property type="term" value="P:intracellular signal transduction"/>
    <property type="evidence" value="ECO:0007669"/>
    <property type="project" value="InterPro"/>
</dbReference>
<dbReference type="InterPro" id="IPR029787">
    <property type="entry name" value="Nucleotide_cyclase"/>
</dbReference>
<feature type="region of interest" description="Disordered" evidence="1">
    <location>
        <begin position="2707"/>
        <end position="2727"/>
    </location>
</feature>
<feature type="compositionally biased region" description="Gly residues" evidence="1">
    <location>
        <begin position="2175"/>
        <end position="2184"/>
    </location>
</feature>
<feature type="region of interest" description="Disordered" evidence="1">
    <location>
        <begin position="2071"/>
        <end position="2146"/>
    </location>
</feature>
<dbReference type="SUPFAM" id="SSF53850">
    <property type="entry name" value="Periplasmic binding protein-like II"/>
    <property type="match status" value="1"/>
</dbReference>
<feature type="compositionally biased region" description="Gly residues" evidence="1">
    <location>
        <begin position="2984"/>
        <end position="2994"/>
    </location>
</feature>
<dbReference type="PANTHER" id="PTHR43081">
    <property type="entry name" value="ADENYLATE CYCLASE, TERMINAL-DIFFERENTIATION SPECIFIC-RELATED"/>
    <property type="match status" value="1"/>
</dbReference>
<dbReference type="Pfam" id="PF00211">
    <property type="entry name" value="Guanylate_cyc"/>
    <property type="match status" value="1"/>
</dbReference>
<proteinExistence type="predicted"/>
<dbReference type="Proteomes" id="UP000075714">
    <property type="component" value="Unassembled WGS sequence"/>
</dbReference>
<dbReference type="PANTHER" id="PTHR43081:SF1">
    <property type="entry name" value="ADENYLATE CYCLASE, TERMINAL-DIFFERENTIATION SPECIFIC"/>
    <property type="match status" value="1"/>
</dbReference>
<organism evidence="3 4">
    <name type="scientific">Gonium pectorale</name>
    <name type="common">Green alga</name>
    <dbReference type="NCBI Taxonomy" id="33097"/>
    <lineage>
        <taxon>Eukaryota</taxon>
        <taxon>Viridiplantae</taxon>
        <taxon>Chlorophyta</taxon>
        <taxon>core chlorophytes</taxon>
        <taxon>Chlorophyceae</taxon>
        <taxon>CS clade</taxon>
        <taxon>Chlamydomonadales</taxon>
        <taxon>Volvocaceae</taxon>
        <taxon>Gonium</taxon>
    </lineage>
</organism>
<name>A0A150GNE0_GONPE</name>
<feature type="region of interest" description="Disordered" evidence="1">
    <location>
        <begin position="947"/>
        <end position="1039"/>
    </location>
</feature>
<feature type="compositionally biased region" description="Polar residues" evidence="1">
    <location>
        <begin position="2709"/>
        <end position="2725"/>
    </location>
</feature>
<feature type="domain" description="Guanylate cyclase" evidence="2">
    <location>
        <begin position="605"/>
        <end position="677"/>
    </location>
</feature>
<evidence type="ECO:0000313" key="4">
    <source>
        <dbReference type="Proteomes" id="UP000075714"/>
    </source>
</evidence>
<feature type="region of interest" description="Disordered" evidence="1">
    <location>
        <begin position="1506"/>
        <end position="1553"/>
    </location>
</feature>
<dbReference type="SUPFAM" id="SSF55073">
    <property type="entry name" value="Nucleotide cyclase"/>
    <property type="match status" value="2"/>
</dbReference>
<feature type="region of interest" description="Disordered" evidence="1">
    <location>
        <begin position="2175"/>
        <end position="2303"/>
    </location>
</feature>
<feature type="region of interest" description="Disordered" evidence="1">
    <location>
        <begin position="1576"/>
        <end position="1626"/>
    </location>
</feature>
<dbReference type="PROSITE" id="PS50125">
    <property type="entry name" value="GUANYLATE_CYCLASE_2"/>
    <property type="match status" value="1"/>
</dbReference>
<feature type="compositionally biased region" description="Low complexity" evidence="1">
    <location>
        <begin position="975"/>
        <end position="986"/>
    </location>
</feature>
<feature type="region of interest" description="Disordered" evidence="1">
    <location>
        <begin position="1969"/>
        <end position="2011"/>
    </location>
</feature>
<feature type="compositionally biased region" description="Low complexity" evidence="1">
    <location>
        <begin position="2249"/>
        <end position="2263"/>
    </location>
</feature>
<evidence type="ECO:0000313" key="3">
    <source>
        <dbReference type="EMBL" id="KXZ51311.1"/>
    </source>
</evidence>
<feature type="compositionally biased region" description="Basic and acidic residues" evidence="1">
    <location>
        <begin position="3004"/>
        <end position="3014"/>
    </location>
</feature>
<accession>A0A150GNE0</accession>
<dbReference type="Gene3D" id="3.30.70.1230">
    <property type="entry name" value="Nucleotide cyclase"/>
    <property type="match status" value="3"/>
</dbReference>
<evidence type="ECO:0000259" key="2">
    <source>
        <dbReference type="PROSITE" id="PS50125"/>
    </source>
</evidence>
<feature type="compositionally biased region" description="Gly residues" evidence="1">
    <location>
        <begin position="1969"/>
        <end position="1986"/>
    </location>
</feature>
<feature type="compositionally biased region" description="Low complexity" evidence="1">
    <location>
        <begin position="2233"/>
        <end position="2242"/>
    </location>
</feature>
<dbReference type="EMBL" id="LSYV01000014">
    <property type="protein sequence ID" value="KXZ51311.1"/>
    <property type="molecule type" value="Genomic_DNA"/>
</dbReference>
<feature type="region of interest" description="Disordered" evidence="1">
    <location>
        <begin position="2977"/>
        <end position="3014"/>
    </location>
</feature>
<dbReference type="InterPro" id="IPR001054">
    <property type="entry name" value="A/G_cyclase"/>
</dbReference>
<feature type="compositionally biased region" description="Polar residues" evidence="1">
    <location>
        <begin position="2196"/>
        <end position="2212"/>
    </location>
</feature>
<dbReference type="OrthoDB" id="548074at2759"/>